<reference evidence="2" key="1">
    <citation type="submission" date="2018-11" db="EMBL/GenBank/DDBJ databases">
        <authorList>
            <consortium name="Pathogen Informatics"/>
        </authorList>
    </citation>
    <scope>NUCLEOTIDE SEQUENCE</scope>
</reference>
<name>A0A3S5FFS0_9PLAT</name>
<protein>
    <submittedName>
        <fullName evidence="2">Uncharacterized protein</fullName>
    </submittedName>
</protein>
<sequence>MQHGTSLFKASSNNSSLISMDPPSQHPKNLSVDLNHSCSVSQTSNVDRPLLYDVSNFSPVPTLIHDCPIKGEQGVSYGS</sequence>
<organism evidence="2 3">
    <name type="scientific">Protopolystoma xenopodis</name>
    <dbReference type="NCBI Taxonomy" id="117903"/>
    <lineage>
        <taxon>Eukaryota</taxon>
        <taxon>Metazoa</taxon>
        <taxon>Spiralia</taxon>
        <taxon>Lophotrochozoa</taxon>
        <taxon>Platyhelminthes</taxon>
        <taxon>Monogenea</taxon>
        <taxon>Polyopisthocotylea</taxon>
        <taxon>Polystomatidea</taxon>
        <taxon>Polystomatidae</taxon>
        <taxon>Protopolystoma</taxon>
    </lineage>
</organism>
<keyword evidence="3" id="KW-1185">Reference proteome</keyword>
<evidence type="ECO:0000313" key="2">
    <source>
        <dbReference type="EMBL" id="VEL33551.1"/>
    </source>
</evidence>
<dbReference type="EMBL" id="CAAALY010245986">
    <property type="protein sequence ID" value="VEL33551.1"/>
    <property type="molecule type" value="Genomic_DNA"/>
</dbReference>
<feature type="region of interest" description="Disordered" evidence="1">
    <location>
        <begin position="1"/>
        <end position="32"/>
    </location>
</feature>
<comment type="caution">
    <text evidence="2">The sequence shown here is derived from an EMBL/GenBank/DDBJ whole genome shotgun (WGS) entry which is preliminary data.</text>
</comment>
<evidence type="ECO:0000313" key="3">
    <source>
        <dbReference type="Proteomes" id="UP000784294"/>
    </source>
</evidence>
<dbReference type="Proteomes" id="UP000784294">
    <property type="component" value="Unassembled WGS sequence"/>
</dbReference>
<proteinExistence type="predicted"/>
<feature type="compositionally biased region" description="Polar residues" evidence="1">
    <location>
        <begin position="1"/>
        <end position="18"/>
    </location>
</feature>
<accession>A0A3S5FFS0</accession>
<gene>
    <name evidence="2" type="ORF">PXEA_LOCUS26991</name>
</gene>
<dbReference type="AlphaFoldDB" id="A0A3S5FFS0"/>
<evidence type="ECO:0000256" key="1">
    <source>
        <dbReference type="SAM" id="MobiDB-lite"/>
    </source>
</evidence>